<organism evidence="1 2">
    <name type="scientific">Stachybotrys elegans</name>
    <dbReference type="NCBI Taxonomy" id="80388"/>
    <lineage>
        <taxon>Eukaryota</taxon>
        <taxon>Fungi</taxon>
        <taxon>Dikarya</taxon>
        <taxon>Ascomycota</taxon>
        <taxon>Pezizomycotina</taxon>
        <taxon>Sordariomycetes</taxon>
        <taxon>Hypocreomycetidae</taxon>
        <taxon>Hypocreales</taxon>
        <taxon>Stachybotryaceae</taxon>
        <taxon>Stachybotrys</taxon>
    </lineage>
</organism>
<dbReference type="Gene3D" id="3.40.50.1580">
    <property type="entry name" value="Nucleoside phosphorylase domain"/>
    <property type="match status" value="1"/>
</dbReference>
<dbReference type="EMBL" id="JAGPNK010000008">
    <property type="protein sequence ID" value="KAH7317074.1"/>
    <property type="molecule type" value="Genomic_DNA"/>
</dbReference>
<dbReference type="GO" id="GO:0009116">
    <property type="term" value="P:nucleoside metabolic process"/>
    <property type="evidence" value="ECO:0007669"/>
    <property type="project" value="InterPro"/>
</dbReference>
<dbReference type="Proteomes" id="UP000813444">
    <property type="component" value="Unassembled WGS sequence"/>
</dbReference>
<dbReference type="InterPro" id="IPR053137">
    <property type="entry name" value="NLR-like"/>
</dbReference>
<proteinExistence type="predicted"/>
<evidence type="ECO:0000313" key="2">
    <source>
        <dbReference type="Proteomes" id="UP000813444"/>
    </source>
</evidence>
<evidence type="ECO:0000313" key="1">
    <source>
        <dbReference type="EMBL" id="KAH7317074.1"/>
    </source>
</evidence>
<protein>
    <submittedName>
        <fullName evidence="1">Nucleoside phosphorylase domain-containing protein</fullName>
    </submittedName>
</protein>
<keyword evidence="2" id="KW-1185">Reference proteome</keyword>
<dbReference type="InterPro" id="IPR035994">
    <property type="entry name" value="Nucleoside_phosphorylase_sf"/>
</dbReference>
<dbReference type="PANTHER" id="PTHR46082:SF6">
    <property type="entry name" value="AAA+ ATPASE DOMAIN-CONTAINING PROTEIN-RELATED"/>
    <property type="match status" value="1"/>
</dbReference>
<dbReference type="OrthoDB" id="20872at2759"/>
<comment type="caution">
    <text evidence="1">The sequence shown here is derived from an EMBL/GenBank/DDBJ whole genome shotgun (WGS) entry which is preliminary data.</text>
</comment>
<dbReference type="AlphaFoldDB" id="A0A8K0STW0"/>
<dbReference type="GO" id="GO:0003824">
    <property type="term" value="F:catalytic activity"/>
    <property type="evidence" value="ECO:0007669"/>
    <property type="project" value="InterPro"/>
</dbReference>
<sequence length="399" mass="43530">MAQAPGNHEFTIAIICALEVEFNAAELVVEHPWSEPGTQQSPGDPNIYFKARVLGHNVVLVRLDRMGKAMAASAAASLRSTFGSLTLVLLVGVCDGNPSPAKNTELLLGDVVVGSSVVQYDLGRRFPDRFEMRETPSSSLGRPSKAVGNLVAALDTAKARFQLQQRSAAVLVEMIQQPSASRPWQQMAYQYPGTAKDVLFPANYRHKCQVPDACATCKQCVNTTDPTCLESSELACDVLGCDKEMVEFRERLEEKQYSEESGNMAQAQTFKIFFGCIASGDTVLKSGEDRDLLAKQLSQKRQETILAFEMEGAGVWDELPCLVVKGVCAYADGHRNKSWQEFAAATAAAVTRAIIEKYPTTQKAVEDSAKEGGKMINASCIPSLLQGDEETYDTWLQDP</sequence>
<reference evidence="1" key="1">
    <citation type="journal article" date="2021" name="Nat. Commun.">
        <title>Genetic determinants of endophytism in the Arabidopsis root mycobiome.</title>
        <authorList>
            <person name="Mesny F."/>
            <person name="Miyauchi S."/>
            <person name="Thiergart T."/>
            <person name="Pickel B."/>
            <person name="Atanasova L."/>
            <person name="Karlsson M."/>
            <person name="Huettel B."/>
            <person name="Barry K.W."/>
            <person name="Haridas S."/>
            <person name="Chen C."/>
            <person name="Bauer D."/>
            <person name="Andreopoulos W."/>
            <person name="Pangilinan J."/>
            <person name="LaButti K."/>
            <person name="Riley R."/>
            <person name="Lipzen A."/>
            <person name="Clum A."/>
            <person name="Drula E."/>
            <person name="Henrissat B."/>
            <person name="Kohler A."/>
            <person name="Grigoriev I.V."/>
            <person name="Martin F.M."/>
            <person name="Hacquard S."/>
        </authorList>
    </citation>
    <scope>NUCLEOTIDE SEQUENCE</scope>
    <source>
        <strain evidence="1">MPI-CAGE-CH-0235</strain>
    </source>
</reference>
<accession>A0A8K0STW0</accession>
<name>A0A8K0STW0_9HYPO</name>
<dbReference type="SUPFAM" id="SSF53167">
    <property type="entry name" value="Purine and uridine phosphorylases"/>
    <property type="match status" value="1"/>
</dbReference>
<dbReference type="PANTHER" id="PTHR46082">
    <property type="entry name" value="ATP/GTP-BINDING PROTEIN-RELATED"/>
    <property type="match status" value="1"/>
</dbReference>
<gene>
    <name evidence="1" type="ORF">B0I35DRAFT_451821</name>
</gene>